<dbReference type="Pfam" id="PF13360">
    <property type="entry name" value="PQQ_2"/>
    <property type="match status" value="1"/>
</dbReference>
<feature type="domain" description="Pyrrolo-quinoline quinone repeat" evidence="3">
    <location>
        <begin position="120"/>
        <end position="375"/>
    </location>
</feature>
<dbReference type="PANTHER" id="PTHR43283">
    <property type="entry name" value="BETA-LACTAMASE-RELATED"/>
    <property type="match status" value="1"/>
</dbReference>
<dbReference type="InterPro" id="IPR001466">
    <property type="entry name" value="Beta-lactam-related"/>
</dbReference>
<feature type="domain" description="Beta-lactamase-related" evidence="2">
    <location>
        <begin position="468"/>
        <end position="812"/>
    </location>
</feature>
<dbReference type="Gene3D" id="3.40.710.10">
    <property type="entry name" value="DD-peptidase/beta-lactamase superfamily"/>
    <property type="match status" value="1"/>
</dbReference>
<keyword evidence="5" id="KW-1185">Reference proteome</keyword>
<dbReference type="PANTHER" id="PTHR43283:SF3">
    <property type="entry name" value="BETA-LACTAMASE FAMILY PROTEIN (AFU_ORTHOLOGUE AFUA_5G07500)"/>
    <property type="match status" value="1"/>
</dbReference>
<dbReference type="SUPFAM" id="SSF50998">
    <property type="entry name" value="Quinoprotein alcohol dehydrogenase-like"/>
    <property type="match status" value="1"/>
</dbReference>
<gene>
    <name evidence="4" type="primary">estB_1</name>
    <name evidence="4" type="ORF">Poly41_30020</name>
</gene>
<evidence type="ECO:0000313" key="4">
    <source>
        <dbReference type="EMBL" id="TWU38525.1"/>
    </source>
</evidence>
<dbReference type="InterPro" id="IPR002372">
    <property type="entry name" value="PQQ_rpt_dom"/>
</dbReference>
<dbReference type="EC" id="3.1.1.-" evidence="4"/>
<feature type="chain" id="PRO_5022741142" evidence="1">
    <location>
        <begin position="32"/>
        <end position="843"/>
    </location>
</feature>
<evidence type="ECO:0000259" key="3">
    <source>
        <dbReference type="Pfam" id="PF13360"/>
    </source>
</evidence>
<dbReference type="InterPro" id="IPR012338">
    <property type="entry name" value="Beta-lactam/transpept-like"/>
</dbReference>
<evidence type="ECO:0000256" key="1">
    <source>
        <dbReference type="SAM" id="SignalP"/>
    </source>
</evidence>
<comment type="caution">
    <text evidence="4">The sequence shown here is derived from an EMBL/GenBank/DDBJ whole genome shotgun (WGS) entry which is preliminary data.</text>
</comment>
<dbReference type="Proteomes" id="UP000319143">
    <property type="component" value="Unassembled WGS sequence"/>
</dbReference>
<dbReference type="AlphaFoldDB" id="A0A5C6DQM4"/>
<keyword evidence="4" id="KW-0378">Hydrolase</keyword>
<keyword evidence="1" id="KW-0732">Signal</keyword>
<dbReference type="GO" id="GO:0016787">
    <property type="term" value="F:hydrolase activity"/>
    <property type="evidence" value="ECO:0007669"/>
    <property type="project" value="UniProtKB-KW"/>
</dbReference>
<protein>
    <submittedName>
        <fullName evidence="4">Esterase EstB</fullName>
        <ecNumber evidence="4">3.1.1.-</ecNumber>
    </submittedName>
</protein>
<dbReference type="OrthoDB" id="244732at2"/>
<sequence precursor="true">MTSNNALRVNTSTRSILALFVVFFSFATASAADNWPRFRGPDGRGVAADNPALPSKWSKNENVAWVADVPGWGWASPVVWGDRVFVTTVVSDGEAREPNKGLYLGQGVREPSKGIHHWLVLCFDLKTGAELWRREAHRGQPTVPRHPKSTYAAETPTTDGERLYVLFGDVGLFCFSLTGELLWEQAIEPKKTFMDYGAAASPVVHEGQVFVVYDNLEGSWIAAFDAKTGEQNWRKQRDETRSWATPLVWKNELRTEIVVPGLKRNRSYSLSGELLWEFDGQMSSLVIPSPFSAHGMVYLASGYAGDSHRPTFAIKPGGEGNIAKQGEFADSPFIEWYQPKVSPYNTSQIVVDDFLYTVYDQGFITCHDAKTGKEVFGKRRFPKGASFTASPWSYNGKLFCLSEDGDTYVLSVGPEYELVETNSLDELCIACPAVSGDKLLIRTASKVYCLTEPVSAKASDAAFHEAKSLVERAVESGKAAGASHLVVRSGEVIHSHSAGVRDIETGEPLQGDTVVRIYSMTKPITSVAAMTLFEKGKYQLDDPVAKFIPAFSQATVWDSTAKMAIAPKRPMTVRDVFRHTTGYAYGGNGKEELERRYREAGLKYRPPAGMLPPDMSIKEAADRLATIPAHHHPGERFTYGFSSDLLGRLIEVWSGKSLDQYLEEAVLAPLEMNDTAFQVRPDAKARFGSCHTKVGGRLAILDKSTNSDFATGFKFLSGGGGLVSTSNDYAKFCEMLVSGGKRGEAKILKPDTLQLMYTDQLNEVQGDFRFGLGFAINDIEVGEGEQRRQVQEYSWGGYASTDFRLVPELNLFQVFIRQHIPSNHGVAAYAFRSIYTELHLTVD</sequence>
<dbReference type="InterPro" id="IPR015943">
    <property type="entry name" value="WD40/YVTN_repeat-like_dom_sf"/>
</dbReference>
<dbReference type="Gene3D" id="2.40.10.480">
    <property type="match status" value="1"/>
</dbReference>
<dbReference type="EMBL" id="SJPV01000004">
    <property type="protein sequence ID" value="TWU38525.1"/>
    <property type="molecule type" value="Genomic_DNA"/>
</dbReference>
<dbReference type="Gene3D" id="2.130.10.10">
    <property type="entry name" value="YVTN repeat-like/Quinoprotein amine dehydrogenase"/>
    <property type="match status" value="1"/>
</dbReference>
<evidence type="ECO:0000259" key="2">
    <source>
        <dbReference type="Pfam" id="PF00144"/>
    </source>
</evidence>
<proteinExistence type="predicted"/>
<name>A0A5C6DQM4_9BACT</name>
<accession>A0A5C6DQM4</accession>
<feature type="signal peptide" evidence="1">
    <location>
        <begin position="1"/>
        <end position="31"/>
    </location>
</feature>
<dbReference type="InterPro" id="IPR011047">
    <property type="entry name" value="Quinoprotein_ADH-like_sf"/>
</dbReference>
<evidence type="ECO:0000313" key="5">
    <source>
        <dbReference type="Proteomes" id="UP000319143"/>
    </source>
</evidence>
<reference evidence="4 5" key="1">
    <citation type="submission" date="2019-02" db="EMBL/GenBank/DDBJ databases">
        <title>Deep-cultivation of Planctomycetes and their phenomic and genomic characterization uncovers novel biology.</title>
        <authorList>
            <person name="Wiegand S."/>
            <person name="Jogler M."/>
            <person name="Boedeker C."/>
            <person name="Pinto D."/>
            <person name="Vollmers J."/>
            <person name="Rivas-Marin E."/>
            <person name="Kohn T."/>
            <person name="Peeters S.H."/>
            <person name="Heuer A."/>
            <person name="Rast P."/>
            <person name="Oberbeckmann S."/>
            <person name="Bunk B."/>
            <person name="Jeske O."/>
            <person name="Meyerdierks A."/>
            <person name="Storesund J.E."/>
            <person name="Kallscheuer N."/>
            <person name="Luecker S."/>
            <person name="Lage O.M."/>
            <person name="Pohl T."/>
            <person name="Merkel B.J."/>
            <person name="Hornburger P."/>
            <person name="Mueller R.-W."/>
            <person name="Bruemmer F."/>
            <person name="Labrenz M."/>
            <person name="Spormann A.M."/>
            <person name="Op Den Camp H."/>
            <person name="Overmann J."/>
            <person name="Amann R."/>
            <person name="Jetten M.S.M."/>
            <person name="Mascher T."/>
            <person name="Medema M.H."/>
            <person name="Devos D.P."/>
            <person name="Kaster A.-K."/>
            <person name="Ovreas L."/>
            <person name="Rohde M."/>
            <person name="Galperin M.Y."/>
            <person name="Jogler C."/>
        </authorList>
    </citation>
    <scope>NUCLEOTIDE SEQUENCE [LARGE SCALE GENOMIC DNA]</scope>
    <source>
        <strain evidence="4 5">Poly41</strain>
    </source>
</reference>
<organism evidence="4 5">
    <name type="scientific">Novipirellula artificiosorum</name>
    <dbReference type="NCBI Taxonomy" id="2528016"/>
    <lineage>
        <taxon>Bacteria</taxon>
        <taxon>Pseudomonadati</taxon>
        <taxon>Planctomycetota</taxon>
        <taxon>Planctomycetia</taxon>
        <taxon>Pirellulales</taxon>
        <taxon>Pirellulaceae</taxon>
        <taxon>Novipirellula</taxon>
    </lineage>
</organism>
<dbReference type="SUPFAM" id="SSF56601">
    <property type="entry name" value="beta-lactamase/transpeptidase-like"/>
    <property type="match status" value="1"/>
</dbReference>
<dbReference type="Pfam" id="PF00144">
    <property type="entry name" value="Beta-lactamase"/>
    <property type="match status" value="1"/>
</dbReference>
<dbReference type="RefSeq" id="WP_146526874.1">
    <property type="nucleotide sequence ID" value="NZ_SJPV01000004.1"/>
</dbReference>
<dbReference type="InterPro" id="IPR050789">
    <property type="entry name" value="Diverse_Enzym_Activities"/>
</dbReference>